<dbReference type="SUPFAM" id="SSF52540">
    <property type="entry name" value="P-loop containing nucleoside triphosphate hydrolases"/>
    <property type="match status" value="2"/>
</dbReference>
<proteinExistence type="predicted"/>
<dbReference type="EMBL" id="JAUDCF010000053">
    <property type="protein sequence ID" value="MDM8146809.1"/>
    <property type="molecule type" value="Genomic_DNA"/>
</dbReference>
<sequence>MKPRIVVIGGREVGKTSTIQMTWADEIVNYSQFDNNLMSYEIREMIPGREIVDYEIVELPRIRYTYDDPKVPNEIQNKYLSTADSIVILCPVNDLSINNHASYIYQLLSNVELKKNVIISIGLTKGDIILTPTAALNSEIDKEEKIEFSNVSSILSKALQTHTYFANFNDFDKTFSAESIIPFSVALQWNLNLLKYHVWNGVVLNMNDCVFDDNLPTIVLAGKTGCGKTSTINKLWNKELAVDRAVSCTKFPAVMHIADVFEGKAIHFNLVDLPGIAESVEANSIYRNFYYKYIKKADLLICLTQADRRAYKQDELFYNELISNEILSQNQKIILGINQADLLFKTKENPNGIDMKTITTDNAIVKEKIQDLFDGIFKDVFADFKNVTVDSVAIYSVLKEWNINELKNKIYKLIN</sequence>
<evidence type="ECO:0000313" key="3">
    <source>
        <dbReference type="Proteomes" id="UP001228403"/>
    </source>
</evidence>
<protein>
    <submittedName>
        <fullName evidence="2">GTP-binding protein</fullName>
    </submittedName>
</protein>
<dbReference type="InterPro" id="IPR006073">
    <property type="entry name" value="GTP-bd"/>
</dbReference>
<reference evidence="3" key="2">
    <citation type="submission" date="2023-07" db="EMBL/GenBank/DDBJ databases">
        <title>Identification and characterization of horizontal gene transfer across gut microbiota members of farm animals based on homology search.</title>
        <authorList>
            <person name="Schwarzerova J."/>
            <person name="Nykrynova M."/>
            <person name="Jureckova K."/>
            <person name="Cejkova D."/>
            <person name="Rychlik I."/>
        </authorList>
    </citation>
    <scope>NUCLEOTIDE SEQUENCE [LARGE SCALE GENOMIC DNA]</scope>
    <source>
        <strain evidence="3">ET4</strain>
    </source>
</reference>
<organism evidence="2 3">
    <name type="scientific">Bacteroides eggerthii</name>
    <dbReference type="NCBI Taxonomy" id="28111"/>
    <lineage>
        <taxon>Bacteria</taxon>
        <taxon>Pseudomonadati</taxon>
        <taxon>Bacteroidota</taxon>
        <taxon>Bacteroidia</taxon>
        <taxon>Bacteroidales</taxon>
        <taxon>Bacteroidaceae</taxon>
        <taxon>Bacteroides</taxon>
    </lineage>
</organism>
<evidence type="ECO:0000259" key="1">
    <source>
        <dbReference type="Pfam" id="PF01926"/>
    </source>
</evidence>
<dbReference type="InterPro" id="IPR027417">
    <property type="entry name" value="P-loop_NTPase"/>
</dbReference>
<dbReference type="Proteomes" id="UP001228403">
    <property type="component" value="Unassembled WGS sequence"/>
</dbReference>
<dbReference type="Pfam" id="PF01926">
    <property type="entry name" value="MMR_HSR1"/>
    <property type="match status" value="1"/>
</dbReference>
<name>A0ABT7U8J3_9BACE</name>
<dbReference type="Gene3D" id="3.40.50.300">
    <property type="entry name" value="P-loop containing nucleotide triphosphate hydrolases"/>
    <property type="match status" value="1"/>
</dbReference>
<feature type="domain" description="G" evidence="1">
    <location>
        <begin position="217"/>
        <end position="338"/>
    </location>
</feature>
<accession>A0ABT7U8J3</accession>
<evidence type="ECO:0000313" key="2">
    <source>
        <dbReference type="EMBL" id="MDM8146809.1"/>
    </source>
</evidence>
<comment type="caution">
    <text evidence="2">The sequence shown here is derived from an EMBL/GenBank/DDBJ whole genome shotgun (WGS) entry which is preliminary data.</text>
</comment>
<dbReference type="InterPro" id="IPR005225">
    <property type="entry name" value="Small_GTP-bd"/>
</dbReference>
<gene>
    <name evidence="2" type="ORF">QUW02_12920</name>
</gene>
<reference evidence="2 3" key="1">
    <citation type="submission" date="2023-06" db="EMBL/GenBank/DDBJ databases">
        <authorList>
            <person name="Zeman M."/>
            <person name="Kubasova T."/>
            <person name="Jahodarova E."/>
            <person name="Nykrynova M."/>
            <person name="Rychlik I."/>
        </authorList>
    </citation>
    <scope>NUCLEOTIDE SEQUENCE [LARGE SCALE GENOMIC DNA]</scope>
    <source>
        <strain evidence="2 3">ET4</strain>
    </source>
</reference>
<keyword evidence="3" id="KW-1185">Reference proteome</keyword>
<dbReference type="NCBIfam" id="TIGR00231">
    <property type="entry name" value="small_GTP"/>
    <property type="match status" value="1"/>
</dbReference>